<name>A0ABP9QLX8_9RHOO</name>
<dbReference type="Proteomes" id="UP001500547">
    <property type="component" value="Unassembled WGS sequence"/>
</dbReference>
<dbReference type="SFLD" id="SFLDG00358">
    <property type="entry name" value="Main_(cytGST)"/>
    <property type="match status" value="1"/>
</dbReference>
<dbReference type="PANTHER" id="PTHR43968:SF6">
    <property type="entry name" value="GLUTATHIONE S-TRANSFERASE OMEGA"/>
    <property type="match status" value="1"/>
</dbReference>
<reference evidence="4" key="1">
    <citation type="journal article" date="2019" name="Int. J. Syst. Evol. Microbiol.">
        <title>The Global Catalogue of Microorganisms (GCM) 10K type strain sequencing project: providing services to taxonomists for standard genome sequencing and annotation.</title>
        <authorList>
            <consortium name="The Broad Institute Genomics Platform"/>
            <consortium name="The Broad Institute Genome Sequencing Center for Infectious Disease"/>
            <person name="Wu L."/>
            <person name="Ma J."/>
        </authorList>
    </citation>
    <scope>NUCLEOTIDE SEQUENCE [LARGE SCALE GENOMIC DNA]</scope>
    <source>
        <strain evidence="4">JCM 18715</strain>
    </source>
</reference>
<dbReference type="Gene3D" id="1.20.1050.10">
    <property type="match status" value="1"/>
</dbReference>
<keyword evidence="4" id="KW-1185">Reference proteome</keyword>
<dbReference type="InterPro" id="IPR040079">
    <property type="entry name" value="Glutathione_S-Trfase"/>
</dbReference>
<dbReference type="SUPFAM" id="SSF52833">
    <property type="entry name" value="Thioredoxin-like"/>
    <property type="match status" value="1"/>
</dbReference>
<dbReference type="NCBIfam" id="NF007682">
    <property type="entry name" value="PRK10357.1"/>
    <property type="match status" value="1"/>
</dbReference>
<dbReference type="InterPro" id="IPR036249">
    <property type="entry name" value="Thioredoxin-like_sf"/>
</dbReference>
<dbReference type="Pfam" id="PF13410">
    <property type="entry name" value="GST_C_2"/>
    <property type="match status" value="1"/>
</dbReference>
<sequence length="202" mass="22214">MKLIGSYTSPYVRKVRIALIEKGLEAEFINDPPWELSTHVPDFNPLGKVPALVTDAGDVLFDSNILLEYLELQGGAVPLFPADKRDALVVRQLATLADGVCDAGVAIVLEGRRPADKQVPDWIARQQGKIERGLTALERQATGREFLFGNSLTAADVATGCMLLWLDFRLPTFDWRSKHPALVALTTRLSARDSFSQTIPKA</sequence>
<accession>A0ABP9QLX8</accession>
<dbReference type="SUPFAM" id="SSF47616">
    <property type="entry name" value="GST C-terminal domain-like"/>
    <property type="match status" value="1"/>
</dbReference>
<evidence type="ECO:0000259" key="2">
    <source>
        <dbReference type="PROSITE" id="PS50405"/>
    </source>
</evidence>
<dbReference type="Gene3D" id="3.40.30.10">
    <property type="entry name" value="Glutaredoxin"/>
    <property type="match status" value="1"/>
</dbReference>
<dbReference type="Pfam" id="PF13409">
    <property type="entry name" value="GST_N_2"/>
    <property type="match status" value="1"/>
</dbReference>
<organism evidence="3 4">
    <name type="scientific">Viridibacterium curvum</name>
    <dbReference type="NCBI Taxonomy" id="1101404"/>
    <lineage>
        <taxon>Bacteria</taxon>
        <taxon>Pseudomonadati</taxon>
        <taxon>Pseudomonadota</taxon>
        <taxon>Betaproteobacteria</taxon>
        <taxon>Rhodocyclales</taxon>
        <taxon>Rhodocyclaceae</taxon>
        <taxon>Viridibacterium</taxon>
    </lineage>
</organism>
<feature type="domain" description="GST N-terminal" evidence="1">
    <location>
        <begin position="1"/>
        <end position="78"/>
    </location>
</feature>
<evidence type="ECO:0000313" key="3">
    <source>
        <dbReference type="EMBL" id="GAA5164057.1"/>
    </source>
</evidence>
<comment type="caution">
    <text evidence="3">The sequence shown here is derived from an EMBL/GenBank/DDBJ whole genome shotgun (WGS) entry which is preliminary data.</text>
</comment>
<dbReference type="CDD" id="cd03205">
    <property type="entry name" value="GST_C_6"/>
    <property type="match status" value="1"/>
</dbReference>
<dbReference type="InterPro" id="IPR036282">
    <property type="entry name" value="Glutathione-S-Trfase_C_sf"/>
</dbReference>
<dbReference type="InterPro" id="IPR010987">
    <property type="entry name" value="Glutathione-S-Trfase_C-like"/>
</dbReference>
<dbReference type="PANTHER" id="PTHR43968">
    <property type="match status" value="1"/>
</dbReference>
<dbReference type="PROSITE" id="PS50405">
    <property type="entry name" value="GST_CTER"/>
    <property type="match status" value="1"/>
</dbReference>
<dbReference type="SFLD" id="SFLDS00019">
    <property type="entry name" value="Glutathione_Transferase_(cytos"/>
    <property type="match status" value="1"/>
</dbReference>
<dbReference type="EMBL" id="BAABLD010000008">
    <property type="protein sequence ID" value="GAA5164057.1"/>
    <property type="molecule type" value="Genomic_DNA"/>
</dbReference>
<gene>
    <name evidence="3" type="ORF">GCM10025770_17250</name>
</gene>
<proteinExistence type="predicted"/>
<evidence type="ECO:0000259" key="1">
    <source>
        <dbReference type="PROSITE" id="PS50404"/>
    </source>
</evidence>
<dbReference type="InterPro" id="IPR004045">
    <property type="entry name" value="Glutathione_S-Trfase_N"/>
</dbReference>
<evidence type="ECO:0000313" key="4">
    <source>
        <dbReference type="Proteomes" id="UP001500547"/>
    </source>
</evidence>
<dbReference type="InterPro" id="IPR050983">
    <property type="entry name" value="GST_Omega/HSP26"/>
</dbReference>
<dbReference type="RefSeq" id="WP_345532502.1">
    <property type="nucleotide sequence ID" value="NZ_BAABLD010000008.1"/>
</dbReference>
<feature type="domain" description="GST C-terminal" evidence="2">
    <location>
        <begin position="83"/>
        <end position="202"/>
    </location>
</feature>
<protein>
    <submittedName>
        <fullName evidence="3">Glutathione S-transferase</fullName>
    </submittedName>
</protein>
<dbReference type="PROSITE" id="PS50404">
    <property type="entry name" value="GST_NTER"/>
    <property type="match status" value="1"/>
</dbReference>